<feature type="domain" description="SLH" evidence="2">
    <location>
        <begin position="29"/>
        <end position="93"/>
    </location>
</feature>
<feature type="domain" description="SLH" evidence="2">
    <location>
        <begin position="168"/>
        <end position="231"/>
    </location>
</feature>
<comment type="caution">
    <text evidence="3">The sequence shown here is derived from an EMBL/GenBank/DDBJ whole genome shotgun (WGS) entry which is preliminary data.</text>
</comment>
<dbReference type="InterPro" id="IPR001119">
    <property type="entry name" value="SLH_dom"/>
</dbReference>
<dbReference type="InterPro" id="IPR051465">
    <property type="entry name" value="Cell_Envelope_Struct_Comp"/>
</dbReference>
<evidence type="ECO:0000256" key="1">
    <source>
        <dbReference type="ARBA" id="ARBA00022737"/>
    </source>
</evidence>
<proteinExistence type="predicted"/>
<dbReference type="PANTHER" id="PTHR43308">
    <property type="entry name" value="OUTER MEMBRANE PROTEIN ALPHA-RELATED"/>
    <property type="match status" value="1"/>
</dbReference>
<protein>
    <submittedName>
        <fullName evidence="3">S-layer homology domain-containing protein</fullName>
    </submittedName>
</protein>
<dbReference type="Pfam" id="PF00395">
    <property type="entry name" value="SLH"/>
    <property type="match status" value="2"/>
</dbReference>
<sequence>MEGGSSVNMKKSRVLILILAVILSVQFTFAITIYKDTENHWSNDYIRWATNEVKILSGFEDGTFRPNNVMTRIEYVTALNDLIDNQGLMNIFDLETDEATIAYKDISADDWQYDEIQQLESYILNNKNNSISIKDILGEEDFQPEKAINRYEALLLSTAISLPPVDEIVNTFTDLDMNTPNYTYILEGIGNGFLKGYSDNTIRLEKELTRAEAATLLMRVGKELEQVNISYLTYAKFEPQAFARNLPQFQKPSEEDSNQLELHDRFIKAIASLQYIEFVGHIPYSERHLYDEKPLVTLWQLKNESYLNLIGNNYYIIKHDKSLDNEEILGLVNEGITHLFQHTTVEIEGLNKFLSIAMEVLPLDEAINRIEGYFEKVGNDHMKLSTGILLIDYYHANEDHEKLINIYRAMVNNSEGLTEELQANIIQNYIYLIYEVVGKDEALKESQNIYDRLVNENASNKMHLDFVMKGLIKELMQL</sequence>
<evidence type="ECO:0000259" key="2">
    <source>
        <dbReference type="PROSITE" id="PS51272"/>
    </source>
</evidence>
<accession>A0A833M6V4</accession>
<keyword evidence="4" id="KW-1185">Reference proteome</keyword>
<evidence type="ECO:0000313" key="3">
    <source>
        <dbReference type="EMBL" id="KAB3529088.1"/>
    </source>
</evidence>
<keyword evidence="1" id="KW-0677">Repeat</keyword>
<gene>
    <name evidence="3" type="ORF">F8153_10580</name>
</gene>
<dbReference type="PANTHER" id="PTHR43308:SF5">
    <property type="entry name" value="S-LAYER PROTEIN _ PEPTIDOGLYCAN ENDO-BETA-N-ACETYLGLUCOSAMINIDASE"/>
    <property type="match status" value="1"/>
</dbReference>
<dbReference type="AlphaFoldDB" id="A0A833M6V4"/>
<dbReference type="Proteomes" id="UP000465601">
    <property type="component" value="Unassembled WGS sequence"/>
</dbReference>
<dbReference type="EMBL" id="WBZB01000037">
    <property type="protein sequence ID" value="KAB3529088.1"/>
    <property type="molecule type" value="Genomic_DNA"/>
</dbReference>
<dbReference type="OrthoDB" id="174569at2"/>
<reference evidence="3 4" key="1">
    <citation type="submission" date="2019-10" db="EMBL/GenBank/DDBJ databases">
        <title>Alkaliphilus serpentinus sp. nov. and Alkaliphilus pronyensis sp. nov., two novel anaerobic alkaliphilic species isolated from the serpentinized-hosted hydrothermal field of the Prony Bay (New Caledonia).</title>
        <authorList>
            <person name="Postec A."/>
        </authorList>
    </citation>
    <scope>NUCLEOTIDE SEQUENCE [LARGE SCALE GENOMIC DNA]</scope>
    <source>
        <strain evidence="3 4">LacT</strain>
    </source>
</reference>
<organism evidence="3 4">
    <name type="scientific">Alkaliphilus serpentinus</name>
    <dbReference type="NCBI Taxonomy" id="1482731"/>
    <lineage>
        <taxon>Bacteria</taxon>
        <taxon>Bacillati</taxon>
        <taxon>Bacillota</taxon>
        <taxon>Clostridia</taxon>
        <taxon>Peptostreptococcales</taxon>
        <taxon>Natronincolaceae</taxon>
        <taxon>Alkaliphilus</taxon>
    </lineage>
</organism>
<dbReference type="PROSITE" id="PS51272">
    <property type="entry name" value="SLH"/>
    <property type="match status" value="2"/>
</dbReference>
<name>A0A833M6V4_9FIRM</name>
<evidence type="ECO:0000313" key="4">
    <source>
        <dbReference type="Proteomes" id="UP000465601"/>
    </source>
</evidence>